<keyword evidence="3" id="KW-1133">Transmembrane helix</keyword>
<dbReference type="GO" id="GO:0042302">
    <property type="term" value="F:structural constituent of cuticle"/>
    <property type="evidence" value="ECO:0007669"/>
    <property type="project" value="InterPro"/>
</dbReference>
<feature type="compositionally biased region" description="Basic and acidic residues" evidence="2">
    <location>
        <begin position="142"/>
        <end position="151"/>
    </location>
</feature>
<evidence type="ECO:0000259" key="4">
    <source>
        <dbReference type="SMART" id="SM01088"/>
    </source>
</evidence>
<dbReference type="Pfam" id="PF01484">
    <property type="entry name" value="Col_cuticle_N"/>
    <property type="match status" value="1"/>
</dbReference>
<dbReference type="InterPro" id="IPR002486">
    <property type="entry name" value="Col_cuticle_N"/>
</dbReference>
<keyword evidence="1" id="KW-0677">Repeat</keyword>
<feature type="transmembrane region" description="Helical" evidence="3">
    <location>
        <begin position="20"/>
        <end position="43"/>
    </location>
</feature>
<dbReference type="PANTHER" id="PTHR24637:SF421">
    <property type="entry name" value="CUTICLE COLLAGEN DPY-2"/>
    <property type="match status" value="1"/>
</dbReference>
<keyword evidence="3" id="KW-0812">Transmembrane</keyword>
<feature type="region of interest" description="Disordered" evidence="2">
    <location>
        <begin position="170"/>
        <end position="276"/>
    </location>
</feature>
<sequence>MQEDDAIALRRQYADQVRRIAFVGVAISTVAALSCVVTVPLLYNYIQRVQSALMDEAEFCRRRADNMWGEFLHTEAALGLHVASHRARRQASYNTYGSKPPNVEWHAPEGRYESGGDECCSCGTGEPGPPGKPGPPGPDGEDGLRGEDGRPGPDAVEGLDYRNQEWCFDCPAANQGPPGPRGTKGPRGIMGPPGPDGIDGQQGQRGREGPQGLPGLRGPQGPKGPRGSDGQVVEIPGRKGPPGRLGPPGPPGDDGPDGLDGIDGIPGPPGPPVRSTDIISHRRALSSHYEDVGRRDFFFAVDEVLYFKFARELRASISRYDNNKGGGGECDHCAPPRLQDGYHRKYVQPRPPSPTSTQDMPQYPLGRGEYRNNYKA</sequence>
<proteinExistence type="predicted"/>
<keyword evidence="3" id="KW-0472">Membrane</keyword>
<accession>A0A915ASU4</accession>
<dbReference type="WBParaSite" id="PgR014X_g115_t01">
    <property type="protein sequence ID" value="PgR014X_g115_t01"/>
    <property type="gene ID" value="PgR014X_g115"/>
</dbReference>
<dbReference type="Gene3D" id="1.20.5.320">
    <property type="entry name" value="6-Phosphogluconate Dehydrogenase, domain 3"/>
    <property type="match status" value="1"/>
</dbReference>
<feature type="compositionally biased region" description="Pro residues" evidence="2">
    <location>
        <begin position="127"/>
        <end position="138"/>
    </location>
</feature>
<evidence type="ECO:0000313" key="6">
    <source>
        <dbReference type="WBParaSite" id="PgR014X_g115_t01"/>
    </source>
</evidence>
<feature type="region of interest" description="Disordered" evidence="2">
    <location>
        <begin position="336"/>
        <end position="376"/>
    </location>
</feature>
<keyword evidence="5" id="KW-1185">Reference proteome</keyword>
<dbReference type="InterPro" id="IPR008160">
    <property type="entry name" value="Collagen"/>
</dbReference>
<evidence type="ECO:0000256" key="3">
    <source>
        <dbReference type="SAM" id="Phobius"/>
    </source>
</evidence>
<dbReference type="Proteomes" id="UP000887569">
    <property type="component" value="Unplaced"/>
</dbReference>
<dbReference type="PANTHER" id="PTHR24637">
    <property type="entry name" value="COLLAGEN"/>
    <property type="match status" value="1"/>
</dbReference>
<feature type="compositionally biased region" description="Pro residues" evidence="2">
    <location>
        <begin position="244"/>
        <end position="253"/>
    </location>
</feature>
<dbReference type="AlphaFoldDB" id="A0A915ASU4"/>
<protein>
    <submittedName>
        <fullName evidence="6">Nematode cuticle collagen N-terminal domain-containing protein</fullName>
    </submittedName>
</protein>
<evidence type="ECO:0000313" key="5">
    <source>
        <dbReference type="Proteomes" id="UP000887569"/>
    </source>
</evidence>
<feature type="compositionally biased region" description="Low complexity" evidence="2">
    <location>
        <begin position="181"/>
        <end position="225"/>
    </location>
</feature>
<reference evidence="6" key="1">
    <citation type="submission" date="2022-11" db="UniProtKB">
        <authorList>
            <consortium name="WormBaseParasite"/>
        </authorList>
    </citation>
    <scope>IDENTIFICATION</scope>
</reference>
<feature type="region of interest" description="Disordered" evidence="2">
    <location>
        <begin position="116"/>
        <end position="158"/>
    </location>
</feature>
<name>A0A915ASU4_PARUN</name>
<evidence type="ECO:0000256" key="2">
    <source>
        <dbReference type="SAM" id="MobiDB-lite"/>
    </source>
</evidence>
<organism evidence="5 6">
    <name type="scientific">Parascaris univalens</name>
    <name type="common">Nematode worm</name>
    <dbReference type="NCBI Taxonomy" id="6257"/>
    <lineage>
        <taxon>Eukaryota</taxon>
        <taxon>Metazoa</taxon>
        <taxon>Ecdysozoa</taxon>
        <taxon>Nematoda</taxon>
        <taxon>Chromadorea</taxon>
        <taxon>Rhabditida</taxon>
        <taxon>Spirurina</taxon>
        <taxon>Ascaridomorpha</taxon>
        <taxon>Ascaridoidea</taxon>
        <taxon>Ascarididae</taxon>
        <taxon>Parascaris</taxon>
    </lineage>
</organism>
<evidence type="ECO:0000256" key="1">
    <source>
        <dbReference type="ARBA" id="ARBA00022737"/>
    </source>
</evidence>
<dbReference type="SMART" id="SM01088">
    <property type="entry name" value="Col_cuticle_N"/>
    <property type="match status" value="1"/>
</dbReference>
<feature type="domain" description="Nematode cuticle collagen N-terminal" evidence="4">
    <location>
        <begin position="19"/>
        <end position="71"/>
    </location>
</feature>
<dbReference type="Pfam" id="PF01391">
    <property type="entry name" value="Collagen"/>
    <property type="match status" value="1"/>
</dbReference>